<dbReference type="PANTHER" id="PTHR43617:SF20">
    <property type="entry name" value="N-ALPHA-ACETYLTRANSFERASE RIMI"/>
    <property type="match status" value="1"/>
</dbReference>
<feature type="domain" description="N-acetyltransferase" evidence="2">
    <location>
        <begin position="200"/>
        <end position="350"/>
    </location>
</feature>
<keyword evidence="3" id="KW-0012">Acyltransferase</keyword>
<dbReference type="Gene3D" id="3.40.630.30">
    <property type="match status" value="1"/>
</dbReference>
<evidence type="ECO:0000313" key="3">
    <source>
        <dbReference type="EMBL" id="MDJ1114423.1"/>
    </source>
</evidence>
<protein>
    <submittedName>
        <fullName evidence="3">GNAT family N-acetyltransferase</fullName>
        <ecNumber evidence="3">2.3.1.-</ecNumber>
    </submittedName>
</protein>
<feature type="domain" description="N-acetyltransferase" evidence="2">
    <location>
        <begin position="28"/>
        <end position="197"/>
    </location>
</feature>
<name>A0ABT6ZE53_9MICO</name>
<evidence type="ECO:0000313" key="4">
    <source>
        <dbReference type="Proteomes" id="UP001321481"/>
    </source>
</evidence>
<dbReference type="InterPro" id="IPR000182">
    <property type="entry name" value="GNAT_dom"/>
</dbReference>
<dbReference type="InterPro" id="IPR016181">
    <property type="entry name" value="Acyl_CoA_acyltransferase"/>
</dbReference>
<evidence type="ECO:0000259" key="2">
    <source>
        <dbReference type="PROSITE" id="PS51186"/>
    </source>
</evidence>
<dbReference type="Pfam" id="PF00583">
    <property type="entry name" value="Acetyltransf_1"/>
    <property type="match status" value="2"/>
</dbReference>
<dbReference type="GO" id="GO:0016746">
    <property type="term" value="F:acyltransferase activity"/>
    <property type="evidence" value="ECO:0007669"/>
    <property type="project" value="UniProtKB-KW"/>
</dbReference>
<keyword evidence="4" id="KW-1185">Reference proteome</keyword>
<dbReference type="EC" id="2.3.1.-" evidence="3"/>
<feature type="region of interest" description="Disordered" evidence="1">
    <location>
        <begin position="1"/>
        <end position="24"/>
    </location>
</feature>
<dbReference type="SUPFAM" id="SSF55729">
    <property type="entry name" value="Acyl-CoA N-acyltransferases (Nat)"/>
    <property type="match status" value="2"/>
</dbReference>
<dbReference type="PANTHER" id="PTHR43617">
    <property type="entry name" value="L-AMINO ACID N-ACETYLTRANSFERASE"/>
    <property type="match status" value="1"/>
</dbReference>
<dbReference type="Proteomes" id="UP001321481">
    <property type="component" value="Unassembled WGS sequence"/>
</dbReference>
<accession>A0ABT6ZE53</accession>
<evidence type="ECO:0000256" key="1">
    <source>
        <dbReference type="SAM" id="MobiDB-lite"/>
    </source>
</evidence>
<reference evidence="3 4" key="1">
    <citation type="submission" date="2023-05" db="EMBL/GenBank/DDBJ databases">
        <title>Microbacterium dauci sp.nov., Isolated from Carrot Rhizosphere Soil.</title>
        <authorList>
            <person name="Xiao Z."/>
            <person name="Zheng J."/>
        </authorList>
    </citation>
    <scope>NUCLEOTIDE SEQUENCE [LARGE SCALE GENOMIC DNA]</scope>
    <source>
        <strain evidence="3 4">LX3-4</strain>
    </source>
</reference>
<dbReference type="CDD" id="cd04301">
    <property type="entry name" value="NAT_SF"/>
    <property type="match status" value="2"/>
</dbReference>
<organism evidence="3 4">
    <name type="scientific">Microbacterium dauci</name>
    <dbReference type="NCBI Taxonomy" id="3048008"/>
    <lineage>
        <taxon>Bacteria</taxon>
        <taxon>Bacillati</taxon>
        <taxon>Actinomycetota</taxon>
        <taxon>Actinomycetes</taxon>
        <taxon>Micrococcales</taxon>
        <taxon>Microbacteriaceae</taxon>
        <taxon>Microbacterium</taxon>
    </lineage>
</organism>
<dbReference type="EMBL" id="JASJND010000005">
    <property type="protein sequence ID" value="MDJ1114423.1"/>
    <property type="molecule type" value="Genomic_DNA"/>
</dbReference>
<sequence length="350" mass="37617">MARVSAPHLADRLGRPSAPTPPAHPAIATWRAATSDDIDAIHAVFAAADAVDHPTWITPRQDVAEVFDLSHVDPALDTLVAVLPDGSIVAAGSAMLHPSRVDGKLSVDIGGAVHPEWRRHGIGGAMMAWLDQRGLQQIAQAAAALEDGGTAGQLKVYAREDNVDHVAVVEAQGYTPERWFTTMERVLAGEPTQLEAPEDITVLPYDRTRDEDARVARNDAFRDHWGSLPSNMERWQHFVGGDFFRPDLSRIAVASDGTIVAFCLASVNEDDFAALGGSHAYIDLIGVVRSHRGRRLAPLVVSATLGAIFANGLERAVLDVDTASPTGANALYERLGFVATERDVALVRRV</sequence>
<keyword evidence="3" id="KW-0808">Transferase</keyword>
<dbReference type="PROSITE" id="PS51186">
    <property type="entry name" value="GNAT"/>
    <property type="match status" value="2"/>
</dbReference>
<proteinExistence type="predicted"/>
<dbReference type="InterPro" id="IPR050276">
    <property type="entry name" value="MshD_Acetyltransferase"/>
</dbReference>
<comment type="caution">
    <text evidence="3">The sequence shown here is derived from an EMBL/GenBank/DDBJ whole genome shotgun (WGS) entry which is preliminary data.</text>
</comment>
<gene>
    <name evidence="3" type="ORF">QNI14_08150</name>
</gene>